<keyword evidence="5 7" id="KW-1133">Transmembrane helix</keyword>
<feature type="transmembrane region" description="Helical" evidence="7">
    <location>
        <begin position="79"/>
        <end position="100"/>
    </location>
</feature>
<feature type="transmembrane region" description="Helical" evidence="7">
    <location>
        <begin position="13"/>
        <end position="32"/>
    </location>
</feature>
<dbReference type="STRING" id="650850.SAMN04488129_11292"/>
<evidence type="ECO:0000256" key="3">
    <source>
        <dbReference type="ARBA" id="ARBA00022475"/>
    </source>
</evidence>
<keyword evidence="3" id="KW-1003">Cell membrane</keyword>
<evidence type="ECO:0000256" key="4">
    <source>
        <dbReference type="ARBA" id="ARBA00022692"/>
    </source>
</evidence>
<gene>
    <name evidence="8" type="ORF">SAMN04488129_11292</name>
</gene>
<dbReference type="RefSeq" id="WP_089713640.1">
    <property type="nucleotide sequence ID" value="NZ_FOBC01000012.1"/>
</dbReference>
<dbReference type="OrthoDB" id="280866at2"/>
<dbReference type="InterPro" id="IPR051907">
    <property type="entry name" value="DoxX-like_oxidoreductase"/>
</dbReference>
<keyword evidence="6 7" id="KW-0472">Membrane</keyword>
<protein>
    <submittedName>
        <fullName evidence="8">Putative oxidoreductase</fullName>
    </submittedName>
</protein>
<evidence type="ECO:0000256" key="6">
    <source>
        <dbReference type="ARBA" id="ARBA00023136"/>
    </source>
</evidence>
<sequence>MLQALHNDALGKLILRLTVAGLLLPHGLTKLLNPGSLTWIGNTLAGQGLPTVLAYGVLIGEVVAPLMALIGWRSRVAGLLMAANMVVAIFLVHMGELTAFKGNGGWALELQGFFLFGAVAIVFLGSGRMAWRPD</sequence>
<feature type="transmembrane region" description="Helical" evidence="7">
    <location>
        <begin position="112"/>
        <end position="131"/>
    </location>
</feature>
<reference evidence="9" key="1">
    <citation type="submission" date="2016-10" db="EMBL/GenBank/DDBJ databases">
        <authorList>
            <person name="Varghese N."/>
            <person name="Submissions S."/>
        </authorList>
    </citation>
    <scope>NUCLEOTIDE SEQUENCE [LARGE SCALE GENOMIC DNA]</scope>
    <source>
        <strain evidence="9">CGMCC 1.9150</strain>
    </source>
</reference>
<accession>A0A1H7RHV1</accession>
<evidence type="ECO:0000256" key="2">
    <source>
        <dbReference type="ARBA" id="ARBA00006679"/>
    </source>
</evidence>
<evidence type="ECO:0000313" key="8">
    <source>
        <dbReference type="EMBL" id="SEL59598.1"/>
    </source>
</evidence>
<proteinExistence type="inferred from homology"/>
<evidence type="ECO:0000256" key="1">
    <source>
        <dbReference type="ARBA" id="ARBA00004651"/>
    </source>
</evidence>
<name>A0A1H7RHV1_9GAMM</name>
<feature type="transmembrane region" description="Helical" evidence="7">
    <location>
        <begin position="52"/>
        <end position="72"/>
    </location>
</feature>
<keyword evidence="4 7" id="KW-0812">Transmembrane</keyword>
<comment type="subcellular location">
    <subcellularLocation>
        <location evidence="1">Cell membrane</location>
        <topology evidence="1">Multi-pass membrane protein</topology>
    </subcellularLocation>
</comment>
<keyword evidence="9" id="KW-1185">Reference proteome</keyword>
<evidence type="ECO:0000313" key="9">
    <source>
        <dbReference type="Proteomes" id="UP000198807"/>
    </source>
</evidence>
<dbReference type="GO" id="GO:0005886">
    <property type="term" value="C:plasma membrane"/>
    <property type="evidence" value="ECO:0007669"/>
    <property type="project" value="UniProtKB-SubCell"/>
</dbReference>
<organism evidence="8 9">
    <name type="scientific">Halomonas daqiaonensis</name>
    <dbReference type="NCBI Taxonomy" id="650850"/>
    <lineage>
        <taxon>Bacteria</taxon>
        <taxon>Pseudomonadati</taxon>
        <taxon>Pseudomonadota</taxon>
        <taxon>Gammaproteobacteria</taxon>
        <taxon>Oceanospirillales</taxon>
        <taxon>Halomonadaceae</taxon>
        <taxon>Halomonas</taxon>
    </lineage>
</organism>
<dbReference type="PANTHER" id="PTHR33452">
    <property type="entry name" value="OXIDOREDUCTASE CATD-RELATED"/>
    <property type="match status" value="1"/>
</dbReference>
<evidence type="ECO:0000256" key="5">
    <source>
        <dbReference type="ARBA" id="ARBA00022989"/>
    </source>
</evidence>
<dbReference type="Proteomes" id="UP000198807">
    <property type="component" value="Unassembled WGS sequence"/>
</dbReference>
<evidence type="ECO:0000256" key="7">
    <source>
        <dbReference type="SAM" id="Phobius"/>
    </source>
</evidence>
<dbReference type="InterPro" id="IPR032808">
    <property type="entry name" value="DoxX"/>
</dbReference>
<dbReference type="PANTHER" id="PTHR33452:SF1">
    <property type="entry name" value="INNER MEMBRANE PROTEIN YPHA-RELATED"/>
    <property type="match status" value="1"/>
</dbReference>
<dbReference type="AlphaFoldDB" id="A0A1H7RHV1"/>
<comment type="similarity">
    <text evidence="2">Belongs to the DoxX family.</text>
</comment>
<dbReference type="Pfam" id="PF07681">
    <property type="entry name" value="DoxX"/>
    <property type="match status" value="1"/>
</dbReference>
<dbReference type="EMBL" id="FOBC01000012">
    <property type="protein sequence ID" value="SEL59598.1"/>
    <property type="molecule type" value="Genomic_DNA"/>
</dbReference>